<dbReference type="PANTHER" id="PTHR43654:SF1">
    <property type="entry name" value="ISOPENTENYL PHOSPHATE KINASE"/>
    <property type="match status" value="1"/>
</dbReference>
<protein>
    <recommendedName>
        <fullName evidence="5">Aspartate/glutamate/uridylate kinase domain-containing protein</fullName>
    </recommendedName>
</protein>
<evidence type="ECO:0000256" key="1">
    <source>
        <dbReference type="ARBA" id="ARBA00022679"/>
    </source>
</evidence>
<feature type="non-terminal residue" evidence="6">
    <location>
        <position position="94"/>
    </location>
</feature>
<dbReference type="InterPro" id="IPR036393">
    <property type="entry name" value="AceGlu_kinase-like_sf"/>
</dbReference>
<dbReference type="Pfam" id="PF00696">
    <property type="entry name" value="AA_kinase"/>
    <property type="match status" value="1"/>
</dbReference>
<proteinExistence type="predicted"/>
<dbReference type="SUPFAM" id="SSF53633">
    <property type="entry name" value="Carbamate kinase-like"/>
    <property type="match status" value="1"/>
</dbReference>
<dbReference type="InterPro" id="IPR001057">
    <property type="entry name" value="Glu/AcGlu_kinase"/>
</dbReference>
<evidence type="ECO:0000256" key="3">
    <source>
        <dbReference type="ARBA" id="ARBA00022777"/>
    </source>
</evidence>
<evidence type="ECO:0000259" key="5">
    <source>
        <dbReference type="Pfam" id="PF00696"/>
    </source>
</evidence>
<gene>
    <name evidence="6" type="ORF">METZ01_LOCUS245395</name>
</gene>
<keyword evidence="3" id="KW-0418">Kinase</keyword>
<organism evidence="6">
    <name type="scientific">marine metagenome</name>
    <dbReference type="NCBI Taxonomy" id="408172"/>
    <lineage>
        <taxon>unclassified sequences</taxon>
        <taxon>metagenomes</taxon>
        <taxon>ecological metagenomes</taxon>
    </lineage>
</organism>
<dbReference type="PANTHER" id="PTHR43654">
    <property type="entry name" value="GLUTAMATE 5-KINASE"/>
    <property type="match status" value="1"/>
</dbReference>
<sequence>MIDKKGKPKKLWLKELVSDIKHLIKQKKQIVIVSSGAIALGCEYLGIKKNGLKVDKSQAVASIGQIELMNFYKKTFDKSKIKISQILLTLDDTE</sequence>
<dbReference type="AlphaFoldDB" id="A0A382I1G1"/>
<evidence type="ECO:0000313" key="6">
    <source>
        <dbReference type="EMBL" id="SVB92541.1"/>
    </source>
</evidence>
<name>A0A382I1G1_9ZZZZ</name>
<dbReference type="GO" id="GO:0005524">
    <property type="term" value="F:ATP binding"/>
    <property type="evidence" value="ECO:0007669"/>
    <property type="project" value="UniProtKB-KW"/>
</dbReference>
<evidence type="ECO:0000256" key="2">
    <source>
        <dbReference type="ARBA" id="ARBA00022741"/>
    </source>
</evidence>
<keyword evidence="2" id="KW-0547">Nucleotide-binding</keyword>
<dbReference type="GO" id="GO:0005829">
    <property type="term" value="C:cytosol"/>
    <property type="evidence" value="ECO:0007669"/>
    <property type="project" value="TreeGrafter"/>
</dbReference>
<dbReference type="InterPro" id="IPR001048">
    <property type="entry name" value="Asp/Glu/Uridylate_kinase"/>
</dbReference>
<dbReference type="GO" id="GO:0004349">
    <property type="term" value="F:glutamate 5-kinase activity"/>
    <property type="evidence" value="ECO:0007669"/>
    <property type="project" value="TreeGrafter"/>
</dbReference>
<keyword evidence="1" id="KW-0808">Transferase</keyword>
<feature type="domain" description="Aspartate/glutamate/uridylate kinase" evidence="5">
    <location>
        <begin position="7"/>
        <end position="92"/>
    </location>
</feature>
<evidence type="ECO:0000256" key="4">
    <source>
        <dbReference type="ARBA" id="ARBA00022840"/>
    </source>
</evidence>
<dbReference type="EMBL" id="UINC01064155">
    <property type="protein sequence ID" value="SVB92541.1"/>
    <property type="molecule type" value="Genomic_DNA"/>
</dbReference>
<dbReference type="PRINTS" id="PR00474">
    <property type="entry name" value="GLU5KINASE"/>
</dbReference>
<keyword evidence="4" id="KW-0067">ATP-binding</keyword>
<dbReference type="Gene3D" id="3.40.1160.10">
    <property type="entry name" value="Acetylglutamate kinase-like"/>
    <property type="match status" value="1"/>
</dbReference>
<accession>A0A382I1G1</accession>
<reference evidence="6" key="1">
    <citation type="submission" date="2018-05" db="EMBL/GenBank/DDBJ databases">
        <authorList>
            <person name="Lanie J.A."/>
            <person name="Ng W.-L."/>
            <person name="Kazmierczak K.M."/>
            <person name="Andrzejewski T.M."/>
            <person name="Davidsen T.M."/>
            <person name="Wayne K.J."/>
            <person name="Tettelin H."/>
            <person name="Glass J.I."/>
            <person name="Rusch D."/>
            <person name="Podicherti R."/>
            <person name="Tsui H.-C.T."/>
            <person name="Winkler M.E."/>
        </authorList>
    </citation>
    <scope>NUCLEOTIDE SEQUENCE</scope>
</reference>